<feature type="domain" description="Alpha/beta hydrolase fold-3" evidence="3">
    <location>
        <begin position="22"/>
        <end position="210"/>
    </location>
</feature>
<proteinExistence type="inferred from homology"/>
<protein>
    <recommendedName>
        <fullName evidence="3">Alpha/beta hydrolase fold-3 domain-containing protein</fullName>
    </recommendedName>
</protein>
<keyword evidence="5" id="KW-1185">Reference proteome</keyword>
<evidence type="ECO:0000256" key="2">
    <source>
        <dbReference type="ARBA" id="ARBA00022801"/>
    </source>
</evidence>
<evidence type="ECO:0000313" key="5">
    <source>
        <dbReference type="Proteomes" id="UP001500665"/>
    </source>
</evidence>
<dbReference type="Proteomes" id="UP001500665">
    <property type="component" value="Unassembled WGS sequence"/>
</dbReference>
<evidence type="ECO:0000313" key="4">
    <source>
        <dbReference type="EMBL" id="GAA0936662.1"/>
    </source>
</evidence>
<evidence type="ECO:0000256" key="1">
    <source>
        <dbReference type="ARBA" id="ARBA00010515"/>
    </source>
</evidence>
<organism evidence="4 5">
    <name type="scientific">Actinocorallia libanotica</name>
    <dbReference type="NCBI Taxonomy" id="46162"/>
    <lineage>
        <taxon>Bacteria</taxon>
        <taxon>Bacillati</taxon>
        <taxon>Actinomycetota</taxon>
        <taxon>Actinomycetes</taxon>
        <taxon>Streptosporangiales</taxon>
        <taxon>Thermomonosporaceae</taxon>
        <taxon>Actinocorallia</taxon>
    </lineage>
</organism>
<dbReference type="InterPro" id="IPR029058">
    <property type="entry name" value="AB_hydrolase_fold"/>
</dbReference>
<dbReference type="InterPro" id="IPR013094">
    <property type="entry name" value="AB_hydrolase_3"/>
</dbReference>
<reference evidence="4 5" key="1">
    <citation type="journal article" date="2019" name="Int. J. Syst. Evol. Microbiol.">
        <title>The Global Catalogue of Microorganisms (GCM) 10K type strain sequencing project: providing services to taxonomists for standard genome sequencing and annotation.</title>
        <authorList>
            <consortium name="The Broad Institute Genomics Platform"/>
            <consortium name="The Broad Institute Genome Sequencing Center for Infectious Disease"/>
            <person name="Wu L."/>
            <person name="Ma J."/>
        </authorList>
    </citation>
    <scope>NUCLEOTIDE SEQUENCE [LARGE SCALE GENOMIC DNA]</scope>
    <source>
        <strain evidence="4 5">JCM 10696</strain>
    </source>
</reference>
<sequence length="239" mass="25176">MQVETSRTGLVVRPPDPAGMAVLYLHGDPSFSGEPEQALEAAERLSLRTSATVVCARYRPVFPSALVDVQTAYHYGQAMGGPVAVAGEGAGAGLAAALLIRLRDAGSTLPSCTTLVSPLLDLSLQAPSLLFNASANPEFDLTELRTRVTRYTADRDLTDPFVSPLHGNLHGLSPVQLLTAGTDPLLDDALAFAARAAHSSVSVDLRVHPDAATLRTETIPAMAAFIRTHTHADHIARPA</sequence>
<evidence type="ECO:0000259" key="3">
    <source>
        <dbReference type="Pfam" id="PF07859"/>
    </source>
</evidence>
<dbReference type="PANTHER" id="PTHR48081">
    <property type="entry name" value="AB HYDROLASE SUPERFAMILY PROTEIN C4A8.06C"/>
    <property type="match status" value="1"/>
</dbReference>
<dbReference type="Pfam" id="PF07859">
    <property type="entry name" value="Abhydrolase_3"/>
    <property type="match status" value="1"/>
</dbReference>
<name>A0ABN1Q2S5_9ACTN</name>
<comment type="similarity">
    <text evidence="1">Belongs to the 'GDXG' lipolytic enzyme family.</text>
</comment>
<dbReference type="EMBL" id="BAAAHH010000001">
    <property type="protein sequence ID" value="GAA0936662.1"/>
    <property type="molecule type" value="Genomic_DNA"/>
</dbReference>
<gene>
    <name evidence="4" type="ORF">GCM10009550_02620</name>
</gene>
<dbReference type="SUPFAM" id="SSF53474">
    <property type="entry name" value="alpha/beta-Hydrolases"/>
    <property type="match status" value="1"/>
</dbReference>
<dbReference type="InterPro" id="IPR050300">
    <property type="entry name" value="GDXG_lipolytic_enzyme"/>
</dbReference>
<dbReference type="Gene3D" id="3.40.50.1820">
    <property type="entry name" value="alpha/beta hydrolase"/>
    <property type="match status" value="1"/>
</dbReference>
<dbReference type="PANTHER" id="PTHR48081:SF30">
    <property type="entry name" value="ACETYL-HYDROLASE LIPR-RELATED"/>
    <property type="match status" value="1"/>
</dbReference>
<comment type="caution">
    <text evidence="4">The sequence shown here is derived from an EMBL/GenBank/DDBJ whole genome shotgun (WGS) entry which is preliminary data.</text>
</comment>
<accession>A0ABN1Q2S5</accession>
<keyword evidence="2" id="KW-0378">Hydrolase</keyword>